<dbReference type="EMBL" id="JANPWB010000012">
    <property type="protein sequence ID" value="KAJ1117518.1"/>
    <property type="molecule type" value="Genomic_DNA"/>
</dbReference>
<keyword evidence="3" id="KW-1185">Reference proteome</keyword>
<gene>
    <name evidence="2" type="ORF">NDU88_005717</name>
</gene>
<evidence type="ECO:0000313" key="3">
    <source>
        <dbReference type="Proteomes" id="UP001066276"/>
    </source>
</evidence>
<protein>
    <submittedName>
        <fullName evidence="2">Uncharacterized protein</fullName>
    </submittedName>
</protein>
<dbReference type="Proteomes" id="UP001066276">
    <property type="component" value="Chromosome 8"/>
</dbReference>
<name>A0AAV7NN97_PLEWA</name>
<evidence type="ECO:0000313" key="2">
    <source>
        <dbReference type="EMBL" id="KAJ1117518.1"/>
    </source>
</evidence>
<dbReference type="AlphaFoldDB" id="A0AAV7NN97"/>
<proteinExistence type="predicted"/>
<organism evidence="2 3">
    <name type="scientific">Pleurodeles waltl</name>
    <name type="common">Iberian ribbed newt</name>
    <dbReference type="NCBI Taxonomy" id="8319"/>
    <lineage>
        <taxon>Eukaryota</taxon>
        <taxon>Metazoa</taxon>
        <taxon>Chordata</taxon>
        <taxon>Craniata</taxon>
        <taxon>Vertebrata</taxon>
        <taxon>Euteleostomi</taxon>
        <taxon>Amphibia</taxon>
        <taxon>Batrachia</taxon>
        <taxon>Caudata</taxon>
        <taxon>Salamandroidea</taxon>
        <taxon>Salamandridae</taxon>
        <taxon>Pleurodelinae</taxon>
        <taxon>Pleurodeles</taxon>
    </lineage>
</organism>
<reference evidence="2" key="1">
    <citation type="journal article" date="2022" name="bioRxiv">
        <title>Sequencing and chromosome-scale assembly of the giantPleurodeles waltlgenome.</title>
        <authorList>
            <person name="Brown T."/>
            <person name="Elewa A."/>
            <person name="Iarovenko S."/>
            <person name="Subramanian E."/>
            <person name="Araus A.J."/>
            <person name="Petzold A."/>
            <person name="Susuki M."/>
            <person name="Suzuki K.-i.T."/>
            <person name="Hayashi T."/>
            <person name="Toyoda A."/>
            <person name="Oliveira C."/>
            <person name="Osipova E."/>
            <person name="Leigh N.D."/>
            <person name="Simon A."/>
            <person name="Yun M.H."/>
        </authorList>
    </citation>
    <scope>NUCLEOTIDE SEQUENCE</scope>
    <source>
        <strain evidence="2">20211129_DDA</strain>
        <tissue evidence="2">Liver</tissue>
    </source>
</reference>
<feature type="region of interest" description="Disordered" evidence="1">
    <location>
        <begin position="77"/>
        <end position="96"/>
    </location>
</feature>
<comment type="caution">
    <text evidence="2">The sequence shown here is derived from an EMBL/GenBank/DDBJ whole genome shotgun (WGS) entry which is preliminary data.</text>
</comment>
<accession>A0AAV7NN97</accession>
<evidence type="ECO:0000256" key="1">
    <source>
        <dbReference type="SAM" id="MobiDB-lite"/>
    </source>
</evidence>
<sequence length="108" mass="11803">MADGTHSQCAPVSGEILLRSWGTLRPWEPLSWIGRALGGPGRGWIPFLDPSEPRSRRCSRVSAGPCWRRQLGREARAEGRLPTGGQMDPVGLAWSGGPPTCRRAVFRP</sequence>